<keyword evidence="1" id="KW-0378">Hydrolase</keyword>
<dbReference type="Proteomes" id="UP000321306">
    <property type="component" value="Unassembled WGS sequence"/>
</dbReference>
<dbReference type="GO" id="GO:0031297">
    <property type="term" value="P:replication fork processing"/>
    <property type="evidence" value="ECO:0007669"/>
    <property type="project" value="TreeGrafter"/>
</dbReference>
<dbReference type="PANTHER" id="PTHR45766:SF6">
    <property type="entry name" value="SWI_SNF-RELATED MATRIX-ASSOCIATED ACTIN-DEPENDENT REGULATOR OF CHROMATIN SUBFAMILY A-LIKE PROTEIN 1"/>
    <property type="match status" value="1"/>
</dbReference>
<evidence type="ECO:0000256" key="2">
    <source>
        <dbReference type="SAM" id="MobiDB-lite"/>
    </source>
</evidence>
<accession>A0A511N8I5</accession>
<protein>
    <recommendedName>
        <fullName evidence="3">HNH domain-containing protein</fullName>
    </recommendedName>
</protein>
<feature type="compositionally biased region" description="Basic residues" evidence="2">
    <location>
        <begin position="1"/>
        <end position="16"/>
    </location>
</feature>
<dbReference type="Pfam" id="PF01844">
    <property type="entry name" value="HNH"/>
    <property type="match status" value="1"/>
</dbReference>
<dbReference type="GO" id="GO:0004519">
    <property type="term" value="F:endonuclease activity"/>
    <property type="evidence" value="ECO:0007669"/>
    <property type="project" value="InterPro"/>
</dbReference>
<dbReference type="RefSeq" id="WP_146889179.1">
    <property type="nucleotide sequence ID" value="NZ_BJXB01000029.1"/>
</dbReference>
<dbReference type="GO" id="GO:0008270">
    <property type="term" value="F:zinc ion binding"/>
    <property type="evidence" value="ECO:0007669"/>
    <property type="project" value="InterPro"/>
</dbReference>
<keyword evidence="5" id="KW-1185">Reference proteome</keyword>
<feature type="domain" description="HNH" evidence="3">
    <location>
        <begin position="161"/>
        <end position="196"/>
    </location>
</feature>
<dbReference type="InterPro" id="IPR002711">
    <property type="entry name" value="HNH"/>
</dbReference>
<dbReference type="Gene3D" id="1.10.30.50">
    <property type="match status" value="1"/>
</dbReference>
<feature type="region of interest" description="Disordered" evidence="2">
    <location>
        <begin position="1"/>
        <end position="44"/>
    </location>
</feature>
<dbReference type="OrthoDB" id="118068at2"/>
<evidence type="ECO:0000259" key="3">
    <source>
        <dbReference type="Pfam" id="PF01844"/>
    </source>
</evidence>
<sequence>MRKVRLPKVLRQKQKSSKAERQKAATARVAHSQKPPGYRRFTPQSELPAERFDENGNRLCRLCSTPLSGRRRSWCSQDCQDHWLIRSMPSFARKKVFERDRGVCAECGVDAHTRDSRIARQVRAEEKRVKAILSPQQLKQHLQSHLQQVATEFGLDTPKMMGWQMDHIVAVEDGGGECGLENLQTLCTVCHKKKSKAQAAVRSRKRKASSVPVP</sequence>
<dbReference type="AlphaFoldDB" id="A0A511N8I5"/>
<gene>
    <name evidence="4" type="ORF">DC3_47940</name>
</gene>
<evidence type="ECO:0000313" key="4">
    <source>
        <dbReference type="EMBL" id="GEM49159.1"/>
    </source>
</evidence>
<dbReference type="EMBL" id="BJXB01000029">
    <property type="protein sequence ID" value="GEM49159.1"/>
    <property type="molecule type" value="Genomic_DNA"/>
</dbReference>
<dbReference type="PANTHER" id="PTHR45766">
    <property type="entry name" value="DNA ANNEALING HELICASE AND ENDONUCLEASE ZRANB3 FAMILY MEMBER"/>
    <property type="match status" value="1"/>
</dbReference>
<evidence type="ECO:0000256" key="1">
    <source>
        <dbReference type="ARBA" id="ARBA00022801"/>
    </source>
</evidence>
<reference evidence="4 5" key="1">
    <citation type="submission" date="2019-07" db="EMBL/GenBank/DDBJ databases">
        <title>Whole genome shotgun sequence of Deinococcus cellulosilyticus NBRC 106333.</title>
        <authorList>
            <person name="Hosoyama A."/>
            <person name="Uohara A."/>
            <person name="Ohji S."/>
            <person name="Ichikawa N."/>
        </authorList>
    </citation>
    <scope>NUCLEOTIDE SEQUENCE [LARGE SCALE GENOMIC DNA]</scope>
    <source>
        <strain evidence="4 5">NBRC 106333</strain>
    </source>
</reference>
<organism evidence="4 5">
    <name type="scientific">Deinococcus cellulosilyticus (strain DSM 18568 / NBRC 106333 / KACC 11606 / 5516J-15)</name>
    <dbReference type="NCBI Taxonomy" id="1223518"/>
    <lineage>
        <taxon>Bacteria</taxon>
        <taxon>Thermotogati</taxon>
        <taxon>Deinococcota</taxon>
        <taxon>Deinococci</taxon>
        <taxon>Deinococcales</taxon>
        <taxon>Deinococcaceae</taxon>
        <taxon>Deinococcus</taxon>
    </lineage>
</organism>
<dbReference type="InterPro" id="IPR003615">
    <property type="entry name" value="HNH_nuc"/>
</dbReference>
<dbReference type="GO" id="GO:0006281">
    <property type="term" value="P:DNA repair"/>
    <property type="evidence" value="ECO:0007669"/>
    <property type="project" value="TreeGrafter"/>
</dbReference>
<dbReference type="CDD" id="cd00085">
    <property type="entry name" value="HNHc"/>
    <property type="match status" value="1"/>
</dbReference>
<comment type="caution">
    <text evidence="4">The sequence shown here is derived from an EMBL/GenBank/DDBJ whole genome shotgun (WGS) entry which is preliminary data.</text>
</comment>
<proteinExistence type="predicted"/>
<dbReference type="GO" id="GO:0003676">
    <property type="term" value="F:nucleic acid binding"/>
    <property type="evidence" value="ECO:0007669"/>
    <property type="project" value="InterPro"/>
</dbReference>
<evidence type="ECO:0000313" key="5">
    <source>
        <dbReference type="Proteomes" id="UP000321306"/>
    </source>
</evidence>
<dbReference type="GO" id="GO:0016787">
    <property type="term" value="F:hydrolase activity"/>
    <property type="evidence" value="ECO:0007669"/>
    <property type="project" value="UniProtKB-KW"/>
</dbReference>
<name>A0A511N8I5_DEIC1</name>